<dbReference type="HOGENOM" id="CLU_090265_5_0_6"/>
<dbReference type="AlphaFoldDB" id="K6Z1A6"/>
<dbReference type="PANTHER" id="PTHR35603">
    <property type="match status" value="1"/>
</dbReference>
<sequence length="155" mass="16904">MKALLVCFILMAGHISQATADYNRNQAVPVDKVLFGKVTSARQITETELTQDRNQGWKTFGGALIGGSIGNQFGSGSGRALSTILGAMLGSSIANDSHARVKHVTIQLVELMISIDNDGEYMVVQDFDPSMLFHTQDKIRMIYLSNGSVRIDKQL</sequence>
<name>K6Z1A6_9ALTE</name>
<dbReference type="PATRIC" id="fig|1129794.4.peg.987"/>
<dbReference type="EMBL" id="CP003837">
    <property type="protein sequence ID" value="AGH43108.1"/>
    <property type="molecule type" value="Genomic_DNA"/>
</dbReference>
<evidence type="ECO:0000256" key="2">
    <source>
        <dbReference type="ARBA" id="ARBA00023136"/>
    </source>
</evidence>
<dbReference type="GO" id="GO:0019867">
    <property type="term" value="C:outer membrane"/>
    <property type="evidence" value="ECO:0007669"/>
    <property type="project" value="InterPro"/>
</dbReference>
<gene>
    <name evidence="5" type="ORF">C427_0999</name>
</gene>
<feature type="domain" description="Glycine zipper 2TM" evidence="4">
    <location>
        <begin position="59"/>
        <end position="95"/>
    </location>
</feature>
<dbReference type="STRING" id="1129794.C427_0999"/>
<protein>
    <recommendedName>
        <fullName evidence="4">Glycine zipper 2TM domain-containing protein</fullName>
    </recommendedName>
</protein>
<evidence type="ECO:0000313" key="5">
    <source>
        <dbReference type="EMBL" id="AGH43108.1"/>
    </source>
</evidence>
<proteinExistence type="predicted"/>
<dbReference type="InterPro" id="IPR008816">
    <property type="entry name" value="Gly_zipper_2TM_dom"/>
</dbReference>
<comment type="subcellular location">
    <subcellularLocation>
        <location evidence="1">Membrane</location>
    </subcellularLocation>
</comment>
<accession>K6Z1A6</accession>
<feature type="chain" id="PRO_5003897929" description="Glycine zipper 2TM domain-containing protein" evidence="3">
    <location>
        <begin position="21"/>
        <end position="155"/>
    </location>
</feature>
<keyword evidence="3" id="KW-0732">Signal</keyword>
<dbReference type="PANTHER" id="PTHR35603:SF2">
    <property type="entry name" value="OUTER MEMBRANE LIPOPROTEIN"/>
    <property type="match status" value="1"/>
</dbReference>
<dbReference type="OrthoDB" id="6291231at2"/>
<reference evidence="5 6" key="1">
    <citation type="journal article" date="2013" name="Genome Announc.">
        <title>Complete Genome Sequence of Glaciecola psychrophila Strain 170T.</title>
        <authorList>
            <person name="Yin J."/>
            <person name="Chen J."/>
            <person name="Liu G."/>
            <person name="Yu Y."/>
            <person name="Song L."/>
            <person name="Wang X."/>
            <person name="Qu X."/>
        </authorList>
    </citation>
    <scope>NUCLEOTIDE SEQUENCE [LARGE SCALE GENOMIC DNA]</scope>
    <source>
        <strain evidence="5 6">170</strain>
    </source>
</reference>
<feature type="signal peptide" evidence="3">
    <location>
        <begin position="1"/>
        <end position="20"/>
    </location>
</feature>
<evidence type="ECO:0000313" key="6">
    <source>
        <dbReference type="Proteomes" id="UP000011864"/>
    </source>
</evidence>
<keyword evidence="2" id="KW-0472">Membrane</keyword>
<dbReference type="RefSeq" id="WP_007640249.1">
    <property type="nucleotide sequence ID" value="NC_020514.1"/>
</dbReference>
<organism evidence="5 6">
    <name type="scientific">Paraglaciecola psychrophila 170</name>
    <dbReference type="NCBI Taxonomy" id="1129794"/>
    <lineage>
        <taxon>Bacteria</taxon>
        <taxon>Pseudomonadati</taxon>
        <taxon>Pseudomonadota</taxon>
        <taxon>Gammaproteobacteria</taxon>
        <taxon>Alteromonadales</taxon>
        <taxon>Alteromonadaceae</taxon>
        <taxon>Paraglaciecola</taxon>
    </lineage>
</organism>
<evidence type="ECO:0000256" key="1">
    <source>
        <dbReference type="ARBA" id="ARBA00004370"/>
    </source>
</evidence>
<evidence type="ECO:0000259" key="4">
    <source>
        <dbReference type="Pfam" id="PF05433"/>
    </source>
</evidence>
<dbReference type="Proteomes" id="UP000011864">
    <property type="component" value="Chromosome"/>
</dbReference>
<dbReference type="Pfam" id="PF05433">
    <property type="entry name" value="Rick_17kDa_Anti"/>
    <property type="match status" value="1"/>
</dbReference>
<dbReference type="eggNOG" id="COG3133">
    <property type="taxonomic scope" value="Bacteria"/>
</dbReference>
<evidence type="ECO:0000256" key="3">
    <source>
        <dbReference type="SAM" id="SignalP"/>
    </source>
</evidence>
<dbReference type="InterPro" id="IPR051407">
    <property type="entry name" value="Bact_OM_lipoprot/Surf_antigen"/>
</dbReference>
<keyword evidence="6" id="KW-1185">Reference proteome</keyword>
<dbReference type="KEGG" id="gps:C427_0999"/>